<gene>
    <name evidence="2" type="ORF">CVO77_00395</name>
</gene>
<feature type="region of interest" description="Disordered" evidence="1">
    <location>
        <begin position="196"/>
        <end position="230"/>
    </location>
</feature>
<proteinExistence type="predicted"/>
<dbReference type="EMBL" id="PHFW01000001">
    <property type="protein sequence ID" value="PQM29432.1"/>
    <property type="molecule type" value="Genomic_DNA"/>
</dbReference>
<evidence type="ECO:0000313" key="3">
    <source>
        <dbReference type="Proteomes" id="UP000238954"/>
    </source>
</evidence>
<accession>A0A2S8BAI6</accession>
<dbReference type="Proteomes" id="UP000238954">
    <property type="component" value="Chromosome"/>
</dbReference>
<evidence type="ECO:0000313" key="2">
    <source>
        <dbReference type="EMBL" id="PQM29432.1"/>
    </source>
</evidence>
<dbReference type="RefSeq" id="WP_105997390.1">
    <property type="nucleotide sequence ID" value="NZ_CM009578.1"/>
</dbReference>
<comment type="caution">
    <text evidence="2">The sequence shown here is derived from an EMBL/GenBank/DDBJ whole genome shotgun (WGS) entry which is preliminary data.</text>
</comment>
<evidence type="ECO:0000256" key="1">
    <source>
        <dbReference type="SAM" id="MobiDB-lite"/>
    </source>
</evidence>
<protein>
    <submittedName>
        <fullName evidence="2">Uncharacterized protein</fullName>
    </submittedName>
</protein>
<name>A0A2S8BAI6_9SPHN</name>
<dbReference type="AlphaFoldDB" id="A0A2S8BAI6"/>
<organism evidence="2 3">
    <name type="scientific">Sphingopyxis lindanitolerans</name>
    <dbReference type="NCBI Taxonomy" id="2054227"/>
    <lineage>
        <taxon>Bacteria</taxon>
        <taxon>Pseudomonadati</taxon>
        <taxon>Pseudomonadota</taxon>
        <taxon>Alphaproteobacteria</taxon>
        <taxon>Sphingomonadales</taxon>
        <taxon>Sphingomonadaceae</taxon>
        <taxon>Sphingopyxis</taxon>
    </lineage>
</organism>
<reference evidence="3" key="1">
    <citation type="submission" date="2017-11" db="EMBL/GenBank/DDBJ databases">
        <title>The complete genome sequence of Sphingopyxis pomeranensis sp. nov. strain WS5A3p.</title>
        <authorList>
            <person name="Kaminski M.A."/>
        </authorList>
    </citation>
    <scope>NUCLEOTIDE SEQUENCE [LARGE SCALE GENOMIC DNA]</scope>
    <source>
        <strain evidence="3">WS5A3p</strain>
    </source>
</reference>
<feature type="compositionally biased region" description="Low complexity" evidence="1">
    <location>
        <begin position="202"/>
        <end position="216"/>
    </location>
</feature>
<keyword evidence="3" id="KW-1185">Reference proteome</keyword>
<dbReference type="OrthoDB" id="4541095at2"/>
<sequence>MTGDLASTIVPKSDQLNADDLIAGPITITVRDAYVRKGEDQPCYIFYEGDNGKPYKPNKGQRRLLMLVWKTDESKDFIGRSMTLFRNPDVLWAGKPEGGIQVSHVSHITEAQTHMITVRRGLRVAMTVKPLAIDNQRGDNGAREVADDLIRRAEAAPDVEALAALAEVPGIIKRREWLRDTDPALYDKVGEAFEARERELTPADTATPDNPTAAEGPADDDRGDQFDGTDEAPAWRKAVDDHLDAIRAAETVLDLKSAINRFEQHREFLSADALAEVEAAENDRAGRLNPLAGG</sequence>